<evidence type="ECO:0000259" key="4">
    <source>
        <dbReference type="Pfam" id="PF00823"/>
    </source>
</evidence>
<feature type="domain" description="PPE" evidence="4">
    <location>
        <begin position="114"/>
        <end position="270"/>
    </location>
</feature>
<name>A0ABX8VQZ8_9MYCO</name>
<feature type="signal peptide" evidence="3">
    <location>
        <begin position="1"/>
        <end position="33"/>
    </location>
</feature>
<evidence type="ECO:0000256" key="3">
    <source>
        <dbReference type="SAM" id="SignalP"/>
    </source>
</evidence>
<evidence type="ECO:0000313" key="6">
    <source>
        <dbReference type="Proteomes" id="UP000825367"/>
    </source>
</evidence>
<dbReference type="Gene3D" id="1.20.1260.20">
    <property type="entry name" value="PPE superfamily"/>
    <property type="match status" value="1"/>
</dbReference>
<dbReference type="PANTHER" id="PTHR46766:SF1">
    <property type="entry name" value="GLUTAMINE-RICH PROTEIN 2"/>
    <property type="match status" value="1"/>
</dbReference>
<accession>A0ABX8VQZ8</accession>
<evidence type="ECO:0000313" key="5">
    <source>
        <dbReference type="EMBL" id="QYL18215.1"/>
    </source>
</evidence>
<evidence type="ECO:0000256" key="1">
    <source>
        <dbReference type="ARBA" id="ARBA00010652"/>
    </source>
</evidence>
<sequence length="272" mass="27241">MNGPLRAYIWLGAGIFALGMGAALAGGSGTAHADSTGTGHSGVAHHQNHQQRTAGSAKPSGTAKPKSRTVAGVRANAAGDSSLTEQDKAIAEQDKAIALQEKAIDNNARIAVFNFATLPPEVNSNRLYSGSGASAMVDAASAWNNLANDLNGAAQGFDRASHGLSSATWAGPVSTVMANAASSYAGWLSARAGQAENAAAQASAGAAAYESAFVAGVPPAVVAANRAQLAQLAAVNVFSGNLPAIVATEAMYAGMWAQDVGGMLNFHPASKP</sequence>
<dbReference type="Pfam" id="PF00823">
    <property type="entry name" value="PPE"/>
    <property type="match status" value="1"/>
</dbReference>
<protein>
    <submittedName>
        <fullName evidence="5">PPE family protein</fullName>
    </submittedName>
</protein>
<dbReference type="InterPro" id="IPR038332">
    <property type="entry name" value="PPE_sf"/>
</dbReference>
<dbReference type="EMBL" id="CP080333">
    <property type="protein sequence ID" value="QYL18215.1"/>
    <property type="molecule type" value="Genomic_DNA"/>
</dbReference>
<proteinExistence type="inferred from homology"/>
<dbReference type="PANTHER" id="PTHR46766">
    <property type="entry name" value="GLUTAMINE-RICH PROTEIN 2"/>
    <property type="match status" value="1"/>
</dbReference>
<feature type="chain" id="PRO_5046602525" evidence="3">
    <location>
        <begin position="34"/>
        <end position="272"/>
    </location>
</feature>
<comment type="similarity">
    <text evidence="1">Belongs to the mycobacterial PPE family.</text>
</comment>
<gene>
    <name evidence="5" type="ORF">K0O64_06710</name>
</gene>
<feature type="region of interest" description="Disordered" evidence="2">
    <location>
        <begin position="27"/>
        <end position="70"/>
    </location>
</feature>
<evidence type="ECO:0000256" key="2">
    <source>
        <dbReference type="SAM" id="MobiDB-lite"/>
    </source>
</evidence>
<dbReference type="Proteomes" id="UP000825367">
    <property type="component" value="Chromosome"/>
</dbReference>
<dbReference type="InterPro" id="IPR000030">
    <property type="entry name" value="PPE_dom"/>
</dbReference>
<dbReference type="SUPFAM" id="SSF140459">
    <property type="entry name" value="PE/PPE dimer-like"/>
    <property type="match status" value="1"/>
</dbReference>
<keyword evidence="3" id="KW-0732">Signal</keyword>
<keyword evidence="6" id="KW-1185">Reference proteome</keyword>
<organism evidence="5 6">
    <name type="scientific">Mycolicibacterium pallens</name>
    <dbReference type="NCBI Taxonomy" id="370524"/>
    <lineage>
        <taxon>Bacteria</taxon>
        <taxon>Bacillati</taxon>
        <taxon>Actinomycetota</taxon>
        <taxon>Actinomycetes</taxon>
        <taxon>Mycobacteriales</taxon>
        <taxon>Mycobacteriaceae</taxon>
        <taxon>Mycolicibacterium</taxon>
    </lineage>
</organism>
<reference evidence="5 6" key="1">
    <citation type="submission" date="2021-07" db="EMBL/GenBank/DDBJ databases">
        <title>Whole genome sequencing of non-tuberculosis mycobacteria type-strains.</title>
        <authorList>
            <person name="Igarashi Y."/>
            <person name="Osugi A."/>
            <person name="Mitarai S."/>
        </authorList>
    </citation>
    <scope>NUCLEOTIDE SEQUENCE [LARGE SCALE GENOMIC DNA]</scope>
    <source>
        <strain evidence="5 6">JCM 16370</strain>
    </source>
</reference>
<dbReference type="RefSeq" id="WP_125477401.1">
    <property type="nucleotide sequence ID" value="NZ_BAAAVX010000003.1"/>
</dbReference>